<dbReference type="GO" id="GO:0032981">
    <property type="term" value="P:mitochondrial respiratory chain complex I assembly"/>
    <property type="evidence" value="ECO:0007669"/>
    <property type="project" value="TreeGrafter"/>
</dbReference>
<evidence type="ECO:0000313" key="3">
    <source>
        <dbReference type="Proteomes" id="UP001152300"/>
    </source>
</evidence>
<dbReference type="Proteomes" id="UP001152300">
    <property type="component" value="Unassembled WGS sequence"/>
</dbReference>
<dbReference type="OrthoDB" id="20681at2759"/>
<protein>
    <recommendedName>
        <fullName evidence="4">NADH dehydrogenase [ubiquinone] 1 alpha subcomplex assembly factor 3</fullName>
    </recommendedName>
</protein>
<dbReference type="PANTHER" id="PTHR21192:SF2">
    <property type="entry name" value="NADH DEHYDROGENASE [UBIQUINONE] 1 ALPHA SUBCOMPLEX ASSEMBLY FACTOR 3"/>
    <property type="match status" value="1"/>
</dbReference>
<evidence type="ECO:0008006" key="4">
    <source>
        <dbReference type="Google" id="ProtNLM"/>
    </source>
</evidence>
<comment type="caution">
    <text evidence="2">The sequence shown here is derived from an EMBL/GenBank/DDBJ whole genome shotgun (WGS) entry which is preliminary data.</text>
</comment>
<keyword evidence="3" id="KW-1185">Reference proteome</keyword>
<dbReference type="InterPro" id="IPR007523">
    <property type="entry name" value="NDUFAF3/AAMDC"/>
</dbReference>
<dbReference type="FunFam" id="3.40.1230.10:FF:000005">
    <property type="entry name" value="NADH dehydrogenase [ubiquinone]alpha subcomplex assembly factor"/>
    <property type="match status" value="1"/>
</dbReference>
<name>A0A9X0AT74_9HELO</name>
<dbReference type="Pfam" id="PF04430">
    <property type="entry name" value="DUF498"/>
    <property type="match status" value="1"/>
</dbReference>
<dbReference type="InterPro" id="IPR036748">
    <property type="entry name" value="MTH938-like_sf"/>
</dbReference>
<proteinExistence type="predicted"/>
<sequence length="293" mass="31692">MSHLRHTSFLHPRPSIHEIANSILTPRSNFSTHRINTSMRHISRKNQKLLSGHPHQARSSPQFLPINFSSQSRSYSEKVPSSHNPRNSNPNSNPSTPTPQSSSSTPHTYSHAPRTHDRGPPSSETTQTDFSMLDVLGNTPSPSTSIDACLSDGFHLNSGVKVGGDGKFVEGRWRGGSGVLLVGGEAFGWRPWAQGVEEGEGEREGELVNGKGQFECADEAWGVLGCVWPRPDLLILGLGKEMRPISPKTRAFINGLGIRIEVADTRNAAAQFNLLATERGVGSVAGALLPIGR</sequence>
<dbReference type="PANTHER" id="PTHR21192">
    <property type="entry name" value="NUCLEAR PROTEIN E3-3"/>
    <property type="match status" value="1"/>
</dbReference>
<organism evidence="2 3">
    <name type="scientific">Sclerotinia nivalis</name>
    <dbReference type="NCBI Taxonomy" id="352851"/>
    <lineage>
        <taxon>Eukaryota</taxon>
        <taxon>Fungi</taxon>
        <taxon>Dikarya</taxon>
        <taxon>Ascomycota</taxon>
        <taxon>Pezizomycotina</taxon>
        <taxon>Leotiomycetes</taxon>
        <taxon>Helotiales</taxon>
        <taxon>Sclerotiniaceae</taxon>
        <taxon>Sclerotinia</taxon>
    </lineage>
</organism>
<accession>A0A9X0AT74</accession>
<feature type="region of interest" description="Disordered" evidence="1">
    <location>
        <begin position="46"/>
        <end position="128"/>
    </location>
</feature>
<evidence type="ECO:0000256" key="1">
    <source>
        <dbReference type="SAM" id="MobiDB-lite"/>
    </source>
</evidence>
<dbReference type="Gene3D" id="3.40.1230.10">
    <property type="entry name" value="MTH938-like"/>
    <property type="match status" value="1"/>
</dbReference>
<dbReference type="AlphaFoldDB" id="A0A9X0AT74"/>
<dbReference type="GO" id="GO:0005743">
    <property type="term" value="C:mitochondrial inner membrane"/>
    <property type="evidence" value="ECO:0007669"/>
    <property type="project" value="TreeGrafter"/>
</dbReference>
<dbReference type="EMBL" id="JAPEIS010000003">
    <property type="protein sequence ID" value="KAJ8068290.1"/>
    <property type="molecule type" value="Genomic_DNA"/>
</dbReference>
<dbReference type="SUPFAM" id="SSF64076">
    <property type="entry name" value="MTH938-like"/>
    <property type="match status" value="1"/>
</dbReference>
<gene>
    <name evidence="2" type="ORF">OCU04_003853</name>
</gene>
<feature type="compositionally biased region" description="Low complexity" evidence="1">
    <location>
        <begin position="81"/>
        <end position="111"/>
    </location>
</feature>
<reference evidence="2" key="1">
    <citation type="submission" date="2022-11" db="EMBL/GenBank/DDBJ databases">
        <title>Genome Resource of Sclerotinia nivalis Strain SnTB1, a Plant Pathogen Isolated from American Ginseng.</title>
        <authorList>
            <person name="Fan S."/>
        </authorList>
    </citation>
    <scope>NUCLEOTIDE SEQUENCE</scope>
    <source>
        <strain evidence="2">SnTB1</strain>
    </source>
</reference>
<evidence type="ECO:0000313" key="2">
    <source>
        <dbReference type="EMBL" id="KAJ8068290.1"/>
    </source>
</evidence>
<feature type="compositionally biased region" description="Polar residues" evidence="1">
    <location>
        <begin position="57"/>
        <end position="74"/>
    </location>
</feature>